<gene>
    <name evidence="7" type="ORF">O9G_000090</name>
</gene>
<dbReference type="HOGENOM" id="CLU_1054313_0_0_1"/>
<dbReference type="GO" id="GO:0016020">
    <property type="term" value="C:membrane"/>
    <property type="evidence" value="ECO:0007669"/>
    <property type="project" value="UniProtKB-SubCell"/>
</dbReference>
<keyword evidence="3 6" id="KW-0812">Transmembrane</keyword>
<feature type="transmembrane region" description="Helical" evidence="6">
    <location>
        <begin position="122"/>
        <end position="139"/>
    </location>
</feature>
<sequence length="264" mass="29357">MSEAKISDKGNAIIGIAYSIGFTIGPLVGILLVRKNNVVYDSFMVAALLNFISLLVCMFFEEKRNETTNNQNEDNDGHPTQSRNQRDYFLVALLFQFFYSGFESTLTFSAKERLNFNSREQGMLLIWIGVASIIIHGVFMRRKKQFDDNTVVNIGIIGALCSAILFPFAKTTNQAYVTVLGSSIATSFVNGGLSRLVVIKADSKFKGEQIGKMRKYSQLGRALGPFCASFICSSFGYHSYGFFSSTGLVVTALFLNHNLIIKYE</sequence>
<feature type="transmembrane region" description="Helical" evidence="6">
    <location>
        <begin position="39"/>
        <end position="60"/>
    </location>
</feature>
<feature type="transmembrane region" description="Helical" evidence="6">
    <location>
        <begin position="88"/>
        <end position="110"/>
    </location>
</feature>
<protein>
    <submittedName>
        <fullName evidence="7">Major facilitator superfamily, general substrate transporter domain-containing protein</fullName>
    </submittedName>
</protein>
<dbReference type="EMBL" id="KE561209">
    <property type="protein sequence ID" value="EPZ31611.1"/>
    <property type="molecule type" value="Genomic_DNA"/>
</dbReference>
<organism evidence="7 8">
    <name type="scientific">Rozella allomycis (strain CSF55)</name>
    <dbReference type="NCBI Taxonomy" id="988480"/>
    <lineage>
        <taxon>Eukaryota</taxon>
        <taxon>Fungi</taxon>
        <taxon>Fungi incertae sedis</taxon>
        <taxon>Cryptomycota</taxon>
        <taxon>Cryptomycota incertae sedis</taxon>
        <taxon>Rozella</taxon>
    </lineage>
</organism>
<keyword evidence="8" id="KW-1185">Reference proteome</keyword>
<dbReference type="GO" id="GO:0022857">
    <property type="term" value="F:transmembrane transporter activity"/>
    <property type="evidence" value="ECO:0007669"/>
    <property type="project" value="InterPro"/>
</dbReference>
<feature type="transmembrane region" description="Helical" evidence="6">
    <location>
        <begin position="219"/>
        <end position="236"/>
    </location>
</feature>
<evidence type="ECO:0000256" key="1">
    <source>
        <dbReference type="ARBA" id="ARBA00004141"/>
    </source>
</evidence>
<proteinExistence type="predicted"/>
<dbReference type="InterPro" id="IPR036259">
    <property type="entry name" value="MFS_trans_sf"/>
</dbReference>
<dbReference type="Gene3D" id="1.20.1250.20">
    <property type="entry name" value="MFS general substrate transporter like domains"/>
    <property type="match status" value="1"/>
</dbReference>
<evidence type="ECO:0000256" key="4">
    <source>
        <dbReference type="ARBA" id="ARBA00022989"/>
    </source>
</evidence>
<feature type="transmembrane region" description="Helical" evidence="6">
    <location>
        <begin position="12"/>
        <end position="33"/>
    </location>
</feature>
<keyword evidence="2" id="KW-0813">Transport</keyword>
<evidence type="ECO:0000256" key="5">
    <source>
        <dbReference type="ARBA" id="ARBA00023136"/>
    </source>
</evidence>
<evidence type="ECO:0000313" key="8">
    <source>
        <dbReference type="Proteomes" id="UP000030755"/>
    </source>
</evidence>
<dbReference type="Proteomes" id="UP000030755">
    <property type="component" value="Unassembled WGS sequence"/>
</dbReference>
<keyword evidence="5 6" id="KW-0472">Membrane</keyword>
<dbReference type="PANTHER" id="PTHR23504">
    <property type="entry name" value="MAJOR FACILITATOR SUPERFAMILY DOMAIN-CONTAINING PROTEIN 10"/>
    <property type="match status" value="1"/>
</dbReference>
<reference evidence="7 8" key="1">
    <citation type="journal article" date="2013" name="Curr. Biol.">
        <title>Shared signatures of parasitism and phylogenomics unite Cryptomycota and microsporidia.</title>
        <authorList>
            <person name="James T.Y."/>
            <person name="Pelin A."/>
            <person name="Bonen L."/>
            <person name="Ahrendt S."/>
            <person name="Sain D."/>
            <person name="Corradi N."/>
            <person name="Stajich J.E."/>
        </authorList>
    </citation>
    <scope>NUCLEOTIDE SEQUENCE [LARGE SCALE GENOMIC DNA]</scope>
    <source>
        <strain evidence="7 8">CSF55</strain>
    </source>
</reference>
<evidence type="ECO:0000256" key="6">
    <source>
        <dbReference type="SAM" id="Phobius"/>
    </source>
</evidence>
<evidence type="ECO:0000256" key="2">
    <source>
        <dbReference type="ARBA" id="ARBA00022448"/>
    </source>
</evidence>
<dbReference type="Pfam" id="PF07690">
    <property type="entry name" value="MFS_1"/>
    <property type="match status" value="1"/>
</dbReference>
<comment type="subcellular location">
    <subcellularLocation>
        <location evidence="1">Membrane</location>
        <topology evidence="1">Multi-pass membrane protein</topology>
    </subcellularLocation>
</comment>
<dbReference type="InterPro" id="IPR011701">
    <property type="entry name" value="MFS"/>
</dbReference>
<evidence type="ECO:0000313" key="7">
    <source>
        <dbReference type="EMBL" id="EPZ31611.1"/>
    </source>
</evidence>
<evidence type="ECO:0000256" key="3">
    <source>
        <dbReference type="ARBA" id="ARBA00022692"/>
    </source>
</evidence>
<feature type="transmembrane region" description="Helical" evidence="6">
    <location>
        <begin position="175"/>
        <end position="198"/>
    </location>
</feature>
<dbReference type="OrthoDB" id="196650at2759"/>
<dbReference type="SUPFAM" id="SSF103473">
    <property type="entry name" value="MFS general substrate transporter"/>
    <property type="match status" value="1"/>
</dbReference>
<feature type="transmembrane region" description="Helical" evidence="6">
    <location>
        <begin position="242"/>
        <end position="261"/>
    </location>
</feature>
<keyword evidence="4 6" id="KW-1133">Transmembrane helix</keyword>
<dbReference type="PANTHER" id="PTHR23504:SF31">
    <property type="entry name" value="MAJOR FACILITATOR SUPERFAMILY DOMAIN-CONTAINING PROTEIN 10"/>
    <property type="match status" value="1"/>
</dbReference>
<accession>A0A075ASD9</accession>
<dbReference type="AlphaFoldDB" id="A0A075ASD9"/>
<name>A0A075ASD9_ROZAC</name>
<feature type="transmembrane region" description="Helical" evidence="6">
    <location>
        <begin position="151"/>
        <end position="169"/>
    </location>
</feature>